<proteinExistence type="predicted"/>
<dbReference type="Proteomes" id="UP001267426">
    <property type="component" value="Unassembled WGS sequence"/>
</dbReference>
<dbReference type="SUPFAM" id="SSF54593">
    <property type="entry name" value="Glyoxalase/Bleomycin resistance protein/Dihydroxybiphenyl dioxygenase"/>
    <property type="match status" value="1"/>
</dbReference>
<feature type="chain" id="PRO_5047415361" evidence="2">
    <location>
        <begin position="21"/>
        <end position="172"/>
    </location>
</feature>
<dbReference type="PROSITE" id="PS51819">
    <property type="entry name" value="VOC"/>
    <property type="match status" value="1"/>
</dbReference>
<dbReference type="InterPro" id="IPR018146">
    <property type="entry name" value="Glyoxalase_1_CS"/>
</dbReference>
<keyword evidence="5" id="KW-1185">Reference proteome</keyword>
<dbReference type="PROSITE" id="PS51257">
    <property type="entry name" value="PROKAR_LIPOPROTEIN"/>
    <property type="match status" value="1"/>
</dbReference>
<feature type="signal peptide" evidence="2">
    <location>
        <begin position="1"/>
        <end position="20"/>
    </location>
</feature>
<keyword evidence="2" id="KW-0732">Signal</keyword>
<protein>
    <submittedName>
        <fullName evidence="4">VOC family protein</fullName>
    </submittedName>
</protein>
<evidence type="ECO:0000256" key="2">
    <source>
        <dbReference type="SAM" id="SignalP"/>
    </source>
</evidence>
<name>A0ABU3BS51_9BACT</name>
<dbReference type="InterPro" id="IPR029068">
    <property type="entry name" value="Glyas_Bleomycin-R_OHBP_Dase"/>
</dbReference>
<dbReference type="PANTHER" id="PTHR21366:SF22">
    <property type="entry name" value="VOC DOMAIN-CONTAINING PROTEIN"/>
    <property type="match status" value="1"/>
</dbReference>
<dbReference type="PANTHER" id="PTHR21366">
    <property type="entry name" value="GLYOXALASE FAMILY PROTEIN"/>
    <property type="match status" value="1"/>
</dbReference>
<evidence type="ECO:0000259" key="3">
    <source>
        <dbReference type="PROSITE" id="PS51819"/>
    </source>
</evidence>
<evidence type="ECO:0000313" key="5">
    <source>
        <dbReference type="Proteomes" id="UP001267426"/>
    </source>
</evidence>
<dbReference type="InterPro" id="IPR037523">
    <property type="entry name" value="VOC_core"/>
</dbReference>
<evidence type="ECO:0000313" key="4">
    <source>
        <dbReference type="EMBL" id="MDT0632129.1"/>
    </source>
</evidence>
<feature type="domain" description="VOC" evidence="3">
    <location>
        <begin position="49"/>
        <end position="170"/>
    </location>
</feature>
<reference evidence="4 5" key="1">
    <citation type="submission" date="2023-09" db="EMBL/GenBank/DDBJ databases">
        <authorList>
            <person name="Rey-Velasco X."/>
        </authorList>
    </citation>
    <scope>NUCLEOTIDE SEQUENCE [LARGE SCALE GENOMIC DNA]</scope>
    <source>
        <strain evidence="4 5">F394</strain>
    </source>
</reference>
<evidence type="ECO:0000256" key="1">
    <source>
        <dbReference type="ARBA" id="ARBA00022723"/>
    </source>
</evidence>
<sequence>MRLRPALLLAALAVGGCQSAAEVQDAAPPPAAERAGGAVSAADVSFAVGFDHTALHVADLGRSVAFYERLFGLEEIAAPGDPAVIRWLSLGGTDQLHLIHYGEGFVEPTRAVHFALRVSDLDALIARVQALDVPYSDWPGVAGAVSTRGDGVRQIYVQDPDGYWIEVNDVAG</sequence>
<accession>A0ABU3BS51</accession>
<dbReference type="EMBL" id="JAVRHT010000022">
    <property type="protein sequence ID" value="MDT0632129.1"/>
    <property type="molecule type" value="Genomic_DNA"/>
</dbReference>
<gene>
    <name evidence="4" type="ORF">RM540_10270</name>
</gene>
<dbReference type="Pfam" id="PF00903">
    <property type="entry name" value="Glyoxalase"/>
    <property type="match status" value="1"/>
</dbReference>
<dbReference type="RefSeq" id="WP_311663758.1">
    <property type="nucleotide sequence ID" value="NZ_JAVRHT010000022.1"/>
</dbReference>
<dbReference type="InterPro" id="IPR050383">
    <property type="entry name" value="GlyoxalaseI/FosfomycinResist"/>
</dbReference>
<organism evidence="4 5">
    <name type="scientific">Rubrivirga litoralis</name>
    <dbReference type="NCBI Taxonomy" id="3075598"/>
    <lineage>
        <taxon>Bacteria</taxon>
        <taxon>Pseudomonadati</taxon>
        <taxon>Rhodothermota</taxon>
        <taxon>Rhodothermia</taxon>
        <taxon>Rhodothermales</taxon>
        <taxon>Rubricoccaceae</taxon>
        <taxon>Rubrivirga</taxon>
    </lineage>
</organism>
<dbReference type="Gene3D" id="3.10.180.10">
    <property type="entry name" value="2,3-Dihydroxybiphenyl 1,2-Dioxygenase, domain 1"/>
    <property type="match status" value="1"/>
</dbReference>
<dbReference type="InterPro" id="IPR004360">
    <property type="entry name" value="Glyas_Fos-R_dOase_dom"/>
</dbReference>
<keyword evidence="1" id="KW-0479">Metal-binding</keyword>
<comment type="caution">
    <text evidence="4">The sequence shown here is derived from an EMBL/GenBank/DDBJ whole genome shotgun (WGS) entry which is preliminary data.</text>
</comment>
<dbReference type="PROSITE" id="PS00934">
    <property type="entry name" value="GLYOXALASE_I_1"/>
    <property type="match status" value="1"/>
</dbReference>